<feature type="region of interest" description="Disordered" evidence="2">
    <location>
        <begin position="689"/>
        <end position="762"/>
    </location>
</feature>
<sequence>MEANIEEALKAKAFAEKQFGEKDFVGAKNYALKAQKLCPELEGISQMVTTFGVYIASEAKINGELDLYSILGMNPSSERSKLKKQYKKLAVLLHPDKNKTVGADGAFRLVSEAWSLLSDNVKRNSYDQRRNLFAGYSAAGAAGYDSCSKLSASHGRLDTFWTVCTSCHVQYEYLRKYVNKRLSCKNCRGVFIAVETGLAPVSGSFPYCTYSYAPENGHVGVGGLGCGVTHIPTTTAYCAPNGASVHHSGHRSEYVSNISFQGNSSGNSVGVLDPKGLSASSFIFYQENGNANKTKENGKHIKLNTPSSNGYTGPKEVMKSRRGRPSKKIKVDSGSSNVDGLKENYPNILVEAKIANGNNSVKPASKLSSPSETSTRRCSAAPAFDARQLLLDKSRSQIRKKLEEMRLASEAAAAEAEKRNAQAEVDKSVEAAAAAKISGPELKRTVSMSITVPDSDFHDFDQDRSEECFKPKQIWALYDEEDGMPRLYCLIREVISVNPFKIYISYLSSKTDTEFGFVNWLDSGFTKSCGSFRVFNSETVEQVNIFSHLLSREKAGRGGCVRIYPRKGDIWAVYRNWSPDWDRTTPNEVRHQYEMVEVLEDYSEDIGVWVTPLIKLDGFKTVYQRNPNKEAVRWIPKREMLRFSHQVPSCSLKIERTDLPEGCWDLDPAATPDELLQVEAEPPNNAEVAELAQEEEKPAEPKEQSEEEINNAEVAELAQEEEKPAAPKEQSEEEINNAEVAELAQEEEKPAEPKEQSEEEIINAEVAELAQEGEKPAEPKEQFEEDIMQSVWAELFQDDEKPAEPKEQSEEEIMQSEWFESIPDMGHHQGTSEASMEIQTQIGATEEQLPHTETAGARG</sequence>
<name>A0ABD3ULL2_9LAMI</name>
<dbReference type="SUPFAM" id="SSF46565">
    <property type="entry name" value="Chaperone J-domain"/>
    <property type="match status" value="1"/>
</dbReference>
<dbReference type="EMBL" id="JBJXBP010000001">
    <property type="protein sequence ID" value="KAL3849142.1"/>
    <property type="molecule type" value="Genomic_DNA"/>
</dbReference>
<feature type="region of interest" description="Disordered" evidence="2">
    <location>
        <begin position="359"/>
        <end position="380"/>
    </location>
</feature>
<dbReference type="Pfam" id="PF00226">
    <property type="entry name" value="DnaJ"/>
    <property type="match status" value="1"/>
</dbReference>
<dbReference type="PRINTS" id="PR00625">
    <property type="entry name" value="JDOMAIN"/>
</dbReference>
<dbReference type="PANTHER" id="PTHR47374">
    <property type="entry name" value="ENDOSOME ANTIGEN-LIKE PROTEIN, PUTATIVE (DUF3444)-RELATED"/>
    <property type="match status" value="1"/>
</dbReference>
<feature type="compositionally biased region" description="Basic and acidic residues" evidence="2">
    <location>
        <begin position="746"/>
        <end position="756"/>
    </location>
</feature>
<dbReference type="InterPro" id="IPR018253">
    <property type="entry name" value="DnaJ_domain_CS"/>
</dbReference>
<feature type="compositionally biased region" description="Polar residues" evidence="2">
    <location>
        <begin position="359"/>
        <end position="377"/>
    </location>
</feature>
<gene>
    <name evidence="4" type="ORF">ACJIZ3_011024</name>
</gene>
<dbReference type="AlphaFoldDB" id="A0ABD3ULL2"/>
<feature type="compositionally biased region" description="Polar residues" evidence="2">
    <location>
        <begin position="829"/>
        <end position="843"/>
    </location>
</feature>
<dbReference type="InterPro" id="IPR036869">
    <property type="entry name" value="J_dom_sf"/>
</dbReference>
<feature type="domain" description="J" evidence="3">
    <location>
        <begin position="66"/>
        <end position="130"/>
    </location>
</feature>
<evidence type="ECO:0000256" key="2">
    <source>
        <dbReference type="SAM" id="MobiDB-lite"/>
    </source>
</evidence>
<proteinExistence type="predicted"/>
<keyword evidence="5" id="KW-1185">Reference proteome</keyword>
<dbReference type="SMART" id="SM00271">
    <property type="entry name" value="DnaJ"/>
    <property type="match status" value="1"/>
</dbReference>
<evidence type="ECO:0000313" key="4">
    <source>
        <dbReference type="EMBL" id="KAL3849142.1"/>
    </source>
</evidence>
<evidence type="ECO:0000256" key="1">
    <source>
        <dbReference type="SAM" id="Coils"/>
    </source>
</evidence>
<dbReference type="PROSITE" id="PS00636">
    <property type="entry name" value="DNAJ_1"/>
    <property type="match status" value="1"/>
</dbReference>
<dbReference type="PROSITE" id="PS50076">
    <property type="entry name" value="DNAJ_2"/>
    <property type="match status" value="1"/>
</dbReference>
<feature type="compositionally biased region" description="Basic and acidic residues" evidence="2">
    <location>
        <begin position="694"/>
        <end position="704"/>
    </location>
</feature>
<dbReference type="Gene3D" id="1.10.287.110">
    <property type="entry name" value="DnaJ domain"/>
    <property type="match status" value="1"/>
</dbReference>
<dbReference type="InterPro" id="IPR056988">
    <property type="entry name" value="Zn_ribbon_pln"/>
</dbReference>
<evidence type="ECO:0000259" key="3">
    <source>
        <dbReference type="PROSITE" id="PS50076"/>
    </source>
</evidence>
<dbReference type="Proteomes" id="UP001634393">
    <property type="component" value="Unassembled WGS sequence"/>
</dbReference>
<feature type="region of interest" description="Disordered" evidence="2">
    <location>
        <begin position="823"/>
        <end position="859"/>
    </location>
</feature>
<dbReference type="PANTHER" id="PTHR47374:SF6">
    <property type="entry name" value="ENDOSOME ANTIGEN-LIKE PROTEIN, PUTATIVE (DUF3444)-RELATED"/>
    <property type="match status" value="1"/>
</dbReference>
<keyword evidence="1" id="KW-0175">Coiled coil</keyword>
<evidence type="ECO:0000313" key="5">
    <source>
        <dbReference type="Proteomes" id="UP001634393"/>
    </source>
</evidence>
<dbReference type="InterPro" id="IPR001623">
    <property type="entry name" value="DnaJ_domain"/>
</dbReference>
<accession>A0ABD3ULL2</accession>
<protein>
    <recommendedName>
        <fullName evidence="3">J domain-containing protein</fullName>
    </recommendedName>
</protein>
<comment type="caution">
    <text evidence="4">The sequence shown here is derived from an EMBL/GenBank/DDBJ whole genome shotgun (WGS) entry which is preliminary data.</text>
</comment>
<dbReference type="CDD" id="cd06257">
    <property type="entry name" value="DnaJ"/>
    <property type="match status" value="1"/>
</dbReference>
<dbReference type="Pfam" id="PF23551">
    <property type="entry name" value="Zn_ribbon_20"/>
    <property type="match status" value="1"/>
</dbReference>
<dbReference type="InterPro" id="IPR024593">
    <property type="entry name" value="DUF3444"/>
</dbReference>
<organism evidence="4 5">
    <name type="scientific">Penstemon smallii</name>
    <dbReference type="NCBI Taxonomy" id="265156"/>
    <lineage>
        <taxon>Eukaryota</taxon>
        <taxon>Viridiplantae</taxon>
        <taxon>Streptophyta</taxon>
        <taxon>Embryophyta</taxon>
        <taxon>Tracheophyta</taxon>
        <taxon>Spermatophyta</taxon>
        <taxon>Magnoliopsida</taxon>
        <taxon>eudicotyledons</taxon>
        <taxon>Gunneridae</taxon>
        <taxon>Pentapetalae</taxon>
        <taxon>asterids</taxon>
        <taxon>lamiids</taxon>
        <taxon>Lamiales</taxon>
        <taxon>Plantaginaceae</taxon>
        <taxon>Cheloneae</taxon>
        <taxon>Penstemon</taxon>
    </lineage>
</organism>
<feature type="region of interest" description="Disordered" evidence="2">
    <location>
        <begin position="293"/>
        <end position="337"/>
    </location>
</feature>
<reference evidence="4 5" key="1">
    <citation type="submission" date="2024-12" db="EMBL/GenBank/DDBJ databases">
        <title>The unique morphological basis and parallel evolutionary history of personate flowers in Penstemon.</title>
        <authorList>
            <person name="Depatie T.H."/>
            <person name="Wessinger C.A."/>
        </authorList>
    </citation>
    <scope>NUCLEOTIDE SEQUENCE [LARGE SCALE GENOMIC DNA]</scope>
    <source>
        <strain evidence="4">WTNN_2</strain>
        <tissue evidence="4">Leaf</tissue>
    </source>
</reference>
<dbReference type="Pfam" id="PF11926">
    <property type="entry name" value="DUF3444"/>
    <property type="match status" value="1"/>
</dbReference>
<feature type="coiled-coil region" evidence="1">
    <location>
        <begin position="399"/>
        <end position="431"/>
    </location>
</feature>
<feature type="compositionally biased region" description="Basic and acidic residues" evidence="2">
    <location>
        <begin position="720"/>
        <end position="730"/>
    </location>
</feature>